<dbReference type="EMBL" id="JADFTS010000004">
    <property type="protein sequence ID" value="KAF9608605.1"/>
    <property type="molecule type" value="Genomic_DNA"/>
</dbReference>
<dbReference type="AlphaFoldDB" id="A0A835LV36"/>
<proteinExistence type="predicted"/>
<dbReference type="GO" id="GO:0016020">
    <property type="term" value="C:membrane"/>
    <property type="evidence" value="ECO:0007669"/>
    <property type="project" value="UniProtKB-SubCell"/>
</dbReference>
<sequence length="145" mass="16214">MSFGYSIISFCLCMAKWISHGDIRGSLMGIMSREDATLSSASKTWSTFQALGNIAFAFTYAEVLIEIQRRSDFWKLLNNSRPQITPHCHRNNRYGSHLAGVSASERMSGKYVVSSLKHNNGEDATWRTLDSYFGVTGGVEEAKFT</sequence>
<gene>
    <name evidence="7" type="ORF">IFM89_010090</name>
</gene>
<comment type="subcellular location">
    <subcellularLocation>
        <location evidence="1">Membrane</location>
    </subcellularLocation>
</comment>
<keyword evidence="3" id="KW-0813">Transport</keyword>
<name>A0A835LV36_9MAGN</name>
<accession>A0A835LV36</accession>
<keyword evidence="3" id="KW-0029">Amino-acid transport</keyword>
<evidence type="ECO:0000256" key="1">
    <source>
        <dbReference type="ARBA" id="ARBA00004370"/>
    </source>
</evidence>
<evidence type="ECO:0000256" key="5">
    <source>
        <dbReference type="ARBA" id="ARBA00023136"/>
    </source>
</evidence>
<dbReference type="OrthoDB" id="40134at2759"/>
<dbReference type="Pfam" id="PF01490">
    <property type="entry name" value="Aa_trans"/>
    <property type="match status" value="1"/>
</dbReference>
<evidence type="ECO:0000259" key="6">
    <source>
        <dbReference type="Pfam" id="PF01490"/>
    </source>
</evidence>
<evidence type="ECO:0000256" key="4">
    <source>
        <dbReference type="ARBA" id="ARBA00022989"/>
    </source>
</evidence>
<comment type="caution">
    <text evidence="7">The sequence shown here is derived from an EMBL/GenBank/DDBJ whole genome shotgun (WGS) entry which is preliminary data.</text>
</comment>
<evidence type="ECO:0000313" key="7">
    <source>
        <dbReference type="EMBL" id="KAF9608605.1"/>
    </source>
</evidence>
<keyword evidence="8" id="KW-1185">Reference proteome</keyword>
<dbReference type="GO" id="GO:0006865">
    <property type="term" value="P:amino acid transport"/>
    <property type="evidence" value="ECO:0007669"/>
    <property type="project" value="UniProtKB-KW"/>
</dbReference>
<keyword evidence="4" id="KW-1133">Transmembrane helix</keyword>
<keyword evidence="2" id="KW-0812">Transmembrane</keyword>
<dbReference type="InterPro" id="IPR013057">
    <property type="entry name" value="AA_transpt_TM"/>
</dbReference>
<protein>
    <recommendedName>
        <fullName evidence="6">Amino acid transporter transmembrane domain-containing protein</fullName>
    </recommendedName>
</protein>
<keyword evidence="5" id="KW-0472">Membrane</keyword>
<evidence type="ECO:0000256" key="2">
    <source>
        <dbReference type="ARBA" id="ARBA00022692"/>
    </source>
</evidence>
<reference evidence="7 8" key="1">
    <citation type="submission" date="2020-10" db="EMBL/GenBank/DDBJ databases">
        <title>The Coptis chinensis genome and diversification of protoberbering-type alkaloids.</title>
        <authorList>
            <person name="Wang B."/>
            <person name="Shu S."/>
            <person name="Song C."/>
            <person name="Liu Y."/>
        </authorList>
    </citation>
    <scope>NUCLEOTIDE SEQUENCE [LARGE SCALE GENOMIC DNA]</scope>
    <source>
        <strain evidence="7">HL-2020</strain>
        <tissue evidence="7">Leaf</tissue>
    </source>
</reference>
<organism evidence="7 8">
    <name type="scientific">Coptis chinensis</name>
    <dbReference type="NCBI Taxonomy" id="261450"/>
    <lineage>
        <taxon>Eukaryota</taxon>
        <taxon>Viridiplantae</taxon>
        <taxon>Streptophyta</taxon>
        <taxon>Embryophyta</taxon>
        <taxon>Tracheophyta</taxon>
        <taxon>Spermatophyta</taxon>
        <taxon>Magnoliopsida</taxon>
        <taxon>Ranunculales</taxon>
        <taxon>Ranunculaceae</taxon>
        <taxon>Coptidoideae</taxon>
        <taxon>Coptis</taxon>
    </lineage>
</organism>
<evidence type="ECO:0000313" key="8">
    <source>
        <dbReference type="Proteomes" id="UP000631114"/>
    </source>
</evidence>
<feature type="domain" description="Amino acid transporter transmembrane" evidence="6">
    <location>
        <begin position="7"/>
        <end position="69"/>
    </location>
</feature>
<dbReference type="Proteomes" id="UP000631114">
    <property type="component" value="Unassembled WGS sequence"/>
</dbReference>
<evidence type="ECO:0000256" key="3">
    <source>
        <dbReference type="ARBA" id="ARBA00022970"/>
    </source>
</evidence>